<dbReference type="OrthoDB" id="9812738at2"/>
<comment type="subcellular location">
    <subcellularLocation>
        <location evidence="9">Cell membrane</location>
        <topology evidence="9">Single-pass membrane protein</topology>
    </subcellularLocation>
    <subcellularLocation>
        <location evidence="1">Membrane</location>
    </subcellularLocation>
</comment>
<dbReference type="InterPro" id="IPR001901">
    <property type="entry name" value="Translocase_SecE/Sec61-g"/>
</dbReference>
<protein>
    <recommendedName>
        <fullName evidence="9">Protein translocase subunit SecE</fullName>
    </recommendedName>
</protein>
<comment type="similarity">
    <text evidence="9">Belongs to the SecE/SEC61-gamma family.</text>
</comment>
<keyword evidence="8 9" id="KW-0472">Membrane</keyword>
<dbReference type="AlphaFoldDB" id="A0A0M7B766"/>
<organism evidence="10 11">
    <name type="scientific">Jannaschia seosinensis</name>
    <dbReference type="NCBI Taxonomy" id="313367"/>
    <lineage>
        <taxon>Bacteria</taxon>
        <taxon>Pseudomonadati</taxon>
        <taxon>Pseudomonadota</taxon>
        <taxon>Alphaproteobacteria</taxon>
        <taxon>Rhodobacterales</taxon>
        <taxon>Roseobacteraceae</taxon>
        <taxon>Jannaschia</taxon>
    </lineage>
</organism>
<dbReference type="RefSeq" id="WP_055662929.1">
    <property type="nucleotide sequence ID" value="NZ_CYPR01000081.1"/>
</dbReference>
<dbReference type="Pfam" id="PF00584">
    <property type="entry name" value="SecE"/>
    <property type="match status" value="1"/>
</dbReference>
<proteinExistence type="inferred from homology"/>
<dbReference type="NCBIfam" id="TIGR00964">
    <property type="entry name" value="secE_bact"/>
    <property type="match status" value="1"/>
</dbReference>
<evidence type="ECO:0000256" key="6">
    <source>
        <dbReference type="ARBA" id="ARBA00022989"/>
    </source>
</evidence>
<evidence type="ECO:0000256" key="4">
    <source>
        <dbReference type="ARBA" id="ARBA00022692"/>
    </source>
</evidence>
<evidence type="ECO:0000256" key="5">
    <source>
        <dbReference type="ARBA" id="ARBA00022927"/>
    </source>
</evidence>
<keyword evidence="6 9" id="KW-1133">Transmembrane helix</keyword>
<keyword evidence="11" id="KW-1185">Reference proteome</keyword>
<dbReference type="Gene3D" id="1.20.5.1030">
    <property type="entry name" value="Preprotein translocase secy subunit"/>
    <property type="match status" value="1"/>
</dbReference>
<dbReference type="InterPro" id="IPR038379">
    <property type="entry name" value="SecE_sf"/>
</dbReference>
<dbReference type="InterPro" id="IPR005807">
    <property type="entry name" value="SecE_bac"/>
</dbReference>
<dbReference type="GO" id="GO:0043952">
    <property type="term" value="P:protein transport by the Sec complex"/>
    <property type="evidence" value="ECO:0007669"/>
    <property type="project" value="UniProtKB-UniRule"/>
</dbReference>
<feature type="transmembrane region" description="Helical" evidence="9">
    <location>
        <begin position="28"/>
        <end position="49"/>
    </location>
</feature>
<keyword evidence="7 9" id="KW-0811">Translocation</keyword>
<keyword evidence="3 9" id="KW-1003">Cell membrane</keyword>
<gene>
    <name evidence="9" type="primary">secE</name>
    <name evidence="10" type="ORF">JSE7799_01333</name>
</gene>
<evidence type="ECO:0000313" key="11">
    <source>
        <dbReference type="Proteomes" id="UP000049455"/>
    </source>
</evidence>
<dbReference type="EMBL" id="CYPR01000081">
    <property type="protein sequence ID" value="CUH37832.1"/>
    <property type="molecule type" value="Genomic_DNA"/>
</dbReference>
<evidence type="ECO:0000256" key="2">
    <source>
        <dbReference type="ARBA" id="ARBA00022448"/>
    </source>
</evidence>
<evidence type="ECO:0000256" key="8">
    <source>
        <dbReference type="ARBA" id="ARBA00023136"/>
    </source>
</evidence>
<sequence>MATTNPVQFIQQTRAEIAKITWPTRREVVLTTVMVFLLAILAAVFFFLVDLAIRTGLTEVLSAF</sequence>
<keyword evidence="4 9" id="KW-0812">Transmembrane</keyword>
<dbReference type="PANTHER" id="PTHR33910">
    <property type="entry name" value="PROTEIN TRANSLOCASE SUBUNIT SECE"/>
    <property type="match status" value="1"/>
</dbReference>
<dbReference type="STRING" id="313367.JSE7799_01333"/>
<evidence type="ECO:0000313" key="10">
    <source>
        <dbReference type="EMBL" id="CUH37832.1"/>
    </source>
</evidence>
<comment type="function">
    <text evidence="9">Essential subunit of the Sec protein translocation channel SecYEG. Clamps together the 2 halves of SecY. May contact the channel plug during translocation.</text>
</comment>
<keyword evidence="5 9" id="KW-0653">Protein transport</keyword>
<evidence type="ECO:0000256" key="9">
    <source>
        <dbReference type="HAMAP-Rule" id="MF_00422"/>
    </source>
</evidence>
<evidence type="ECO:0000256" key="3">
    <source>
        <dbReference type="ARBA" id="ARBA00022475"/>
    </source>
</evidence>
<dbReference type="GO" id="GO:0065002">
    <property type="term" value="P:intracellular protein transmembrane transport"/>
    <property type="evidence" value="ECO:0007669"/>
    <property type="project" value="UniProtKB-UniRule"/>
</dbReference>
<dbReference type="GO" id="GO:0008320">
    <property type="term" value="F:protein transmembrane transporter activity"/>
    <property type="evidence" value="ECO:0007669"/>
    <property type="project" value="UniProtKB-UniRule"/>
</dbReference>
<dbReference type="Proteomes" id="UP000049455">
    <property type="component" value="Unassembled WGS sequence"/>
</dbReference>
<reference evidence="10 11" key="1">
    <citation type="submission" date="2015-09" db="EMBL/GenBank/DDBJ databases">
        <authorList>
            <person name="Jackson K.R."/>
            <person name="Lunt B.L."/>
            <person name="Fisher J.N.B."/>
            <person name="Gardner A.V."/>
            <person name="Bailey M.E."/>
            <person name="Deus L.M."/>
            <person name="Earl A.S."/>
            <person name="Gibby P.D."/>
            <person name="Hartmann K.A."/>
            <person name="Liu J.E."/>
            <person name="Manci A.M."/>
            <person name="Nielsen D.A."/>
            <person name="Solomon M.B."/>
            <person name="Breakwell D.P."/>
            <person name="Burnett S.H."/>
            <person name="Grose J.H."/>
        </authorList>
    </citation>
    <scope>NUCLEOTIDE SEQUENCE [LARGE SCALE GENOMIC DNA]</scope>
    <source>
        <strain evidence="10 11">CECT 7799</strain>
    </source>
</reference>
<accession>A0A0M7B766</accession>
<dbReference type="PANTHER" id="PTHR33910:SF1">
    <property type="entry name" value="PROTEIN TRANSLOCASE SUBUNIT SECE"/>
    <property type="match status" value="1"/>
</dbReference>
<evidence type="ECO:0000256" key="1">
    <source>
        <dbReference type="ARBA" id="ARBA00004370"/>
    </source>
</evidence>
<name>A0A0M7B766_9RHOB</name>
<dbReference type="GO" id="GO:0006605">
    <property type="term" value="P:protein targeting"/>
    <property type="evidence" value="ECO:0007669"/>
    <property type="project" value="UniProtKB-UniRule"/>
</dbReference>
<dbReference type="HAMAP" id="MF_00422">
    <property type="entry name" value="SecE"/>
    <property type="match status" value="1"/>
</dbReference>
<keyword evidence="2 9" id="KW-0813">Transport</keyword>
<dbReference type="GO" id="GO:0009306">
    <property type="term" value="P:protein secretion"/>
    <property type="evidence" value="ECO:0007669"/>
    <property type="project" value="UniProtKB-UniRule"/>
</dbReference>
<evidence type="ECO:0000256" key="7">
    <source>
        <dbReference type="ARBA" id="ARBA00023010"/>
    </source>
</evidence>
<comment type="subunit">
    <text evidence="9">Component of the Sec protein translocase complex. Heterotrimer consisting of SecY, SecE and SecG subunits. The heterotrimers can form oligomers, although 1 heterotrimer is thought to be able to translocate proteins. Interacts with the ribosome. Interacts with SecDF, and other proteins may be involved. Interacts with SecA.</text>
</comment>
<dbReference type="GO" id="GO:0005886">
    <property type="term" value="C:plasma membrane"/>
    <property type="evidence" value="ECO:0007669"/>
    <property type="project" value="UniProtKB-SubCell"/>
</dbReference>